<dbReference type="GO" id="GO:0015074">
    <property type="term" value="P:DNA integration"/>
    <property type="evidence" value="ECO:0007669"/>
    <property type="project" value="InterPro"/>
</dbReference>
<feature type="non-terminal residue" evidence="4">
    <location>
        <position position="1"/>
    </location>
</feature>
<evidence type="ECO:0000259" key="2">
    <source>
        <dbReference type="Pfam" id="PF13683"/>
    </source>
</evidence>
<gene>
    <name evidence="5" type="ORF">E1293_32300</name>
    <name evidence="4" type="ORF">E1293_44730</name>
    <name evidence="3" type="ORF">E1293_46820</name>
</gene>
<evidence type="ECO:0000313" key="3">
    <source>
        <dbReference type="EMBL" id="TDD58794.1"/>
    </source>
</evidence>
<accession>A0A4R4ZRT7</accession>
<feature type="domain" description="Integrase catalytic" evidence="2">
    <location>
        <begin position="3"/>
        <end position="30"/>
    </location>
</feature>
<sequence length="38" mass="4317">SNHQRTQALAPWLQHYNTQRPHSALGGKPPITRLTPRS</sequence>
<dbReference type="RefSeq" id="WP_165978491.1">
    <property type="nucleotide sequence ID" value="NZ_SMKY01000200.1"/>
</dbReference>
<protein>
    <submittedName>
        <fullName evidence="4">IS481 family transposase</fullName>
    </submittedName>
</protein>
<dbReference type="Pfam" id="PF13683">
    <property type="entry name" value="rve_3"/>
    <property type="match status" value="1"/>
</dbReference>
<dbReference type="Proteomes" id="UP000295578">
    <property type="component" value="Unassembled WGS sequence"/>
</dbReference>
<reference evidence="4 6" key="1">
    <citation type="submission" date="2019-03" db="EMBL/GenBank/DDBJ databases">
        <title>Draft genome sequences of novel Actinobacteria.</title>
        <authorList>
            <person name="Sahin N."/>
            <person name="Ay H."/>
            <person name="Saygin H."/>
        </authorList>
    </citation>
    <scope>NUCLEOTIDE SEQUENCE [LARGE SCALE GENOMIC DNA]</scope>
    <source>
        <strain evidence="4 6">DSM 45941</strain>
    </source>
</reference>
<keyword evidence="6" id="KW-1185">Reference proteome</keyword>
<evidence type="ECO:0000313" key="4">
    <source>
        <dbReference type="EMBL" id="TDD61721.1"/>
    </source>
</evidence>
<dbReference type="SUPFAM" id="SSF53098">
    <property type="entry name" value="Ribonuclease H-like"/>
    <property type="match status" value="1"/>
</dbReference>
<dbReference type="EMBL" id="SMKY01000200">
    <property type="protein sequence ID" value="TDD72860.1"/>
    <property type="molecule type" value="Genomic_DNA"/>
</dbReference>
<dbReference type="InterPro" id="IPR001584">
    <property type="entry name" value="Integrase_cat-core"/>
</dbReference>
<dbReference type="EMBL" id="SMKY01000602">
    <property type="protein sequence ID" value="TDD58794.1"/>
    <property type="molecule type" value="Genomic_DNA"/>
</dbReference>
<evidence type="ECO:0000256" key="1">
    <source>
        <dbReference type="SAM" id="MobiDB-lite"/>
    </source>
</evidence>
<dbReference type="EMBL" id="SMKY01000468">
    <property type="protein sequence ID" value="TDD61721.1"/>
    <property type="molecule type" value="Genomic_DNA"/>
</dbReference>
<evidence type="ECO:0000313" key="5">
    <source>
        <dbReference type="EMBL" id="TDD72860.1"/>
    </source>
</evidence>
<proteinExistence type="predicted"/>
<organism evidence="4 6">
    <name type="scientific">Actinomadura darangshiensis</name>
    <dbReference type="NCBI Taxonomy" id="705336"/>
    <lineage>
        <taxon>Bacteria</taxon>
        <taxon>Bacillati</taxon>
        <taxon>Actinomycetota</taxon>
        <taxon>Actinomycetes</taxon>
        <taxon>Streptosporangiales</taxon>
        <taxon>Thermomonosporaceae</taxon>
        <taxon>Actinomadura</taxon>
    </lineage>
</organism>
<feature type="region of interest" description="Disordered" evidence="1">
    <location>
        <begin position="17"/>
        <end position="38"/>
    </location>
</feature>
<dbReference type="AlphaFoldDB" id="A0A4R4ZRT7"/>
<evidence type="ECO:0000313" key="6">
    <source>
        <dbReference type="Proteomes" id="UP000295578"/>
    </source>
</evidence>
<name>A0A4R4ZRT7_9ACTN</name>
<comment type="caution">
    <text evidence="4">The sequence shown here is derived from an EMBL/GenBank/DDBJ whole genome shotgun (WGS) entry which is preliminary data.</text>
</comment>
<dbReference type="InterPro" id="IPR012337">
    <property type="entry name" value="RNaseH-like_sf"/>
</dbReference>